<dbReference type="EMBL" id="RJVQ01000001">
    <property type="protein sequence ID" value="RQW65174.1"/>
    <property type="molecule type" value="Genomic_DNA"/>
</dbReference>
<protein>
    <submittedName>
        <fullName evidence="1">Uncharacterized protein</fullName>
    </submittedName>
</protein>
<reference evidence="1 2" key="1">
    <citation type="submission" date="2018-11" db="EMBL/GenBank/DDBJ databases">
        <title>Vibrio LJC006 sp. nov., isolated from seawater during the bloom of the enteromorpha.</title>
        <authorList>
            <person name="Liang J."/>
        </authorList>
    </citation>
    <scope>NUCLEOTIDE SEQUENCE [LARGE SCALE GENOMIC DNA]</scope>
    <source>
        <strain evidence="1 2">LJC006</strain>
    </source>
</reference>
<evidence type="ECO:0000313" key="1">
    <source>
        <dbReference type="EMBL" id="RQW65174.1"/>
    </source>
</evidence>
<sequence length="121" mass="13338">MTVPILLALFSLSGQGAVLDTPNYIVDIELHCAEGNVSCDNVTYKGVSKRSSNQIILKGHTLHRSCSDGKTPCQFVGYEFVNGKVQYRVFETGLLQVKNNHGVTLIEEQGQWNYDSTSGKE</sequence>
<proteinExistence type="predicted"/>
<dbReference type="AlphaFoldDB" id="A0A3N9TMD7"/>
<accession>A0A3N9TMD7</accession>
<evidence type="ECO:0000313" key="2">
    <source>
        <dbReference type="Proteomes" id="UP000281112"/>
    </source>
</evidence>
<dbReference type="OrthoDB" id="512976at2"/>
<comment type="caution">
    <text evidence="1">The sequence shown here is derived from an EMBL/GenBank/DDBJ whole genome shotgun (WGS) entry which is preliminary data.</text>
</comment>
<gene>
    <name evidence="1" type="ORF">EES38_01335</name>
</gene>
<organism evidence="1 2">
    <name type="scientific">Vibrio viridaestus</name>
    <dbReference type="NCBI Taxonomy" id="2487322"/>
    <lineage>
        <taxon>Bacteria</taxon>
        <taxon>Pseudomonadati</taxon>
        <taxon>Pseudomonadota</taxon>
        <taxon>Gammaproteobacteria</taxon>
        <taxon>Vibrionales</taxon>
        <taxon>Vibrionaceae</taxon>
        <taxon>Vibrio</taxon>
    </lineage>
</organism>
<name>A0A3N9TMD7_9VIBR</name>
<dbReference type="Proteomes" id="UP000281112">
    <property type="component" value="Unassembled WGS sequence"/>
</dbReference>
<keyword evidence="2" id="KW-1185">Reference proteome</keyword>